<dbReference type="EMBL" id="BNAP01000001">
    <property type="protein sequence ID" value="GHG79966.1"/>
    <property type="molecule type" value="Genomic_DNA"/>
</dbReference>
<feature type="region of interest" description="Disordered" evidence="1">
    <location>
        <begin position="131"/>
        <end position="156"/>
    </location>
</feature>
<keyword evidence="2" id="KW-0812">Transmembrane</keyword>
<dbReference type="Proteomes" id="UP000611500">
    <property type="component" value="Unassembled WGS sequence"/>
</dbReference>
<accession>A0A8J3H2K0</accession>
<comment type="caution">
    <text evidence="3">The sequence shown here is derived from an EMBL/GenBank/DDBJ whole genome shotgun (WGS) entry which is preliminary data.</text>
</comment>
<evidence type="ECO:0000256" key="2">
    <source>
        <dbReference type="SAM" id="Phobius"/>
    </source>
</evidence>
<proteinExistence type="predicted"/>
<dbReference type="RefSeq" id="WP_028092020.1">
    <property type="nucleotide sequence ID" value="NZ_BNAP01000001.1"/>
</dbReference>
<dbReference type="Pfam" id="PF11014">
    <property type="entry name" value="DUF2852"/>
    <property type="match status" value="1"/>
</dbReference>
<sequence length="156" mass="17798">MTMLTDPAAGYARYGWFSRIEGWLDSKGKGAWIAVMVLGFVLFWPVGLAILFYMIWGKHMFRSSCSHRSSRHGFGHGRGMGRHSGLAMSSGNSAFDAYRAETLRRLEQEQTDFEAFLTRLREAKDKAEFDQFMDDRTRRAAEEASTEADEAPDQQR</sequence>
<reference evidence="3" key="2">
    <citation type="submission" date="2020-09" db="EMBL/GenBank/DDBJ databases">
        <authorList>
            <person name="Sun Q."/>
            <person name="Zhou Y."/>
        </authorList>
    </citation>
    <scope>NUCLEOTIDE SEQUENCE</scope>
    <source>
        <strain evidence="3">CGMCC 1.7081</strain>
    </source>
</reference>
<name>A0A8J3H2K0_9RHOB</name>
<organism evidence="3 4">
    <name type="scientific">Pseudodonghicola xiamenensis</name>
    <dbReference type="NCBI Taxonomy" id="337702"/>
    <lineage>
        <taxon>Bacteria</taxon>
        <taxon>Pseudomonadati</taxon>
        <taxon>Pseudomonadota</taxon>
        <taxon>Alphaproteobacteria</taxon>
        <taxon>Rhodobacterales</taxon>
        <taxon>Paracoccaceae</taxon>
        <taxon>Pseudodonghicola</taxon>
    </lineage>
</organism>
<evidence type="ECO:0000256" key="1">
    <source>
        <dbReference type="SAM" id="MobiDB-lite"/>
    </source>
</evidence>
<evidence type="ECO:0000313" key="3">
    <source>
        <dbReference type="EMBL" id="GHG79966.1"/>
    </source>
</evidence>
<gene>
    <name evidence="3" type="ORF">GCM10010961_02570</name>
</gene>
<reference evidence="3" key="1">
    <citation type="journal article" date="2014" name="Int. J. Syst. Evol. Microbiol.">
        <title>Complete genome sequence of Corynebacterium casei LMG S-19264T (=DSM 44701T), isolated from a smear-ripened cheese.</title>
        <authorList>
            <consortium name="US DOE Joint Genome Institute (JGI-PGF)"/>
            <person name="Walter F."/>
            <person name="Albersmeier A."/>
            <person name="Kalinowski J."/>
            <person name="Ruckert C."/>
        </authorList>
    </citation>
    <scope>NUCLEOTIDE SEQUENCE</scope>
    <source>
        <strain evidence="3">CGMCC 1.7081</strain>
    </source>
</reference>
<feature type="compositionally biased region" description="Acidic residues" evidence="1">
    <location>
        <begin position="144"/>
        <end position="156"/>
    </location>
</feature>
<feature type="compositionally biased region" description="Basic and acidic residues" evidence="1">
    <location>
        <begin position="131"/>
        <end position="142"/>
    </location>
</feature>
<keyword evidence="2" id="KW-0472">Membrane</keyword>
<feature type="transmembrane region" description="Helical" evidence="2">
    <location>
        <begin position="31"/>
        <end position="56"/>
    </location>
</feature>
<dbReference type="InterPro" id="IPR021273">
    <property type="entry name" value="DUF2852"/>
</dbReference>
<keyword evidence="4" id="KW-1185">Reference proteome</keyword>
<evidence type="ECO:0008006" key="5">
    <source>
        <dbReference type="Google" id="ProtNLM"/>
    </source>
</evidence>
<dbReference type="AlphaFoldDB" id="A0A8J3H2K0"/>
<keyword evidence="2" id="KW-1133">Transmembrane helix</keyword>
<protein>
    <recommendedName>
        <fullName evidence="5">DUF2852 domain-containing protein</fullName>
    </recommendedName>
</protein>
<evidence type="ECO:0000313" key="4">
    <source>
        <dbReference type="Proteomes" id="UP000611500"/>
    </source>
</evidence>